<protein>
    <submittedName>
        <fullName evidence="1">Uncharacterized protein</fullName>
    </submittedName>
</protein>
<reference evidence="1" key="1">
    <citation type="submission" date="2024-03" db="EMBL/GenBank/DDBJ databases">
        <title>WGS assembly of Saponaria officinalis var. Norfolk2.</title>
        <authorList>
            <person name="Jenkins J."/>
            <person name="Shu S."/>
            <person name="Grimwood J."/>
            <person name="Barry K."/>
            <person name="Goodstein D."/>
            <person name="Schmutz J."/>
            <person name="Leebens-Mack J."/>
            <person name="Osbourn A."/>
        </authorList>
    </citation>
    <scope>NUCLEOTIDE SEQUENCE [LARGE SCALE GENOMIC DNA]</scope>
    <source>
        <strain evidence="1">JIC</strain>
    </source>
</reference>
<dbReference type="Proteomes" id="UP001443914">
    <property type="component" value="Unassembled WGS sequence"/>
</dbReference>
<keyword evidence="2" id="KW-1185">Reference proteome</keyword>
<dbReference type="EMBL" id="JBDFQZ010000010">
    <property type="protein sequence ID" value="KAK9681494.1"/>
    <property type="molecule type" value="Genomic_DNA"/>
</dbReference>
<evidence type="ECO:0000313" key="1">
    <source>
        <dbReference type="EMBL" id="KAK9681494.1"/>
    </source>
</evidence>
<evidence type="ECO:0000313" key="2">
    <source>
        <dbReference type="Proteomes" id="UP001443914"/>
    </source>
</evidence>
<organism evidence="1 2">
    <name type="scientific">Saponaria officinalis</name>
    <name type="common">Common soapwort</name>
    <name type="synonym">Lychnis saponaria</name>
    <dbReference type="NCBI Taxonomy" id="3572"/>
    <lineage>
        <taxon>Eukaryota</taxon>
        <taxon>Viridiplantae</taxon>
        <taxon>Streptophyta</taxon>
        <taxon>Embryophyta</taxon>
        <taxon>Tracheophyta</taxon>
        <taxon>Spermatophyta</taxon>
        <taxon>Magnoliopsida</taxon>
        <taxon>eudicotyledons</taxon>
        <taxon>Gunneridae</taxon>
        <taxon>Pentapetalae</taxon>
        <taxon>Caryophyllales</taxon>
        <taxon>Caryophyllaceae</taxon>
        <taxon>Caryophylleae</taxon>
        <taxon>Saponaria</taxon>
    </lineage>
</organism>
<comment type="caution">
    <text evidence="1">The sequence shown here is derived from an EMBL/GenBank/DDBJ whole genome shotgun (WGS) entry which is preliminary data.</text>
</comment>
<proteinExistence type="predicted"/>
<dbReference type="AlphaFoldDB" id="A0AAW1HZ73"/>
<name>A0AAW1HZ73_SAPOF</name>
<gene>
    <name evidence="1" type="ORF">RND81_10G006800</name>
</gene>
<accession>A0AAW1HZ73</accession>
<sequence length="209" mass="23898">MVDSVTDGLAVEPKGKRLKVDLKLGLPLEPCKTTKIKKGGFKRFLSNNGWTNHLVRFKKGCCGEVEDVDFDSLCGKYLLICCFSVPMFSDKMVADDCRAIIETYHHLSRQCHPFEMVVVVKMRSDAAYDQKTAFDHFYSAFSCLAIPFSDVDTRDYICSCFMDLAILVDPRDSFWRKTIPLTIFSTMFLSCRLPFSTPLYLRLLTKITH</sequence>